<accession>A0ABP1Q1H3</accession>
<proteinExistence type="predicted"/>
<comment type="caution">
    <text evidence="2">The sequence shown here is derived from an EMBL/GenBank/DDBJ whole genome shotgun (WGS) entry which is preliminary data.</text>
</comment>
<gene>
    <name evidence="2" type="ORF">ODALV1_LOCUS4887</name>
</gene>
<feature type="non-terminal residue" evidence="2">
    <location>
        <position position="80"/>
    </location>
</feature>
<evidence type="ECO:0000313" key="3">
    <source>
        <dbReference type="Proteomes" id="UP001642540"/>
    </source>
</evidence>
<feature type="region of interest" description="Disordered" evidence="1">
    <location>
        <begin position="55"/>
        <end position="80"/>
    </location>
</feature>
<feature type="region of interest" description="Disordered" evidence="1">
    <location>
        <begin position="1"/>
        <end position="31"/>
    </location>
</feature>
<evidence type="ECO:0000313" key="2">
    <source>
        <dbReference type="EMBL" id="CAL8081336.1"/>
    </source>
</evidence>
<feature type="compositionally biased region" description="Polar residues" evidence="1">
    <location>
        <begin position="18"/>
        <end position="31"/>
    </location>
</feature>
<protein>
    <submittedName>
        <fullName evidence="2">Uncharacterized protein</fullName>
    </submittedName>
</protein>
<evidence type="ECO:0000256" key="1">
    <source>
        <dbReference type="SAM" id="MobiDB-lite"/>
    </source>
</evidence>
<name>A0ABP1Q1H3_9HEXA</name>
<dbReference type="Proteomes" id="UP001642540">
    <property type="component" value="Unassembled WGS sequence"/>
</dbReference>
<keyword evidence="3" id="KW-1185">Reference proteome</keyword>
<reference evidence="2 3" key="1">
    <citation type="submission" date="2024-08" db="EMBL/GenBank/DDBJ databases">
        <authorList>
            <person name="Cucini C."/>
            <person name="Frati F."/>
        </authorList>
    </citation>
    <scope>NUCLEOTIDE SEQUENCE [LARGE SCALE GENOMIC DNA]</scope>
</reference>
<sequence>MKPINLPAANIIERSASKESAISSPDPQQEINPITSFIEEEDDLGAVVDKRSARFKNRHSPHFPMGGGDISTSEQCKRIR</sequence>
<dbReference type="EMBL" id="CAXLJM020000015">
    <property type="protein sequence ID" value="CAL8081336.1"/>
    <property type="molecule type" value="Genomic_DNA"/>
</dbReference>
<organism evidence="2 3">
    <name type="scientific">Orchesella dallaii</name>
    <dbReference type="NCBI Taxonomy" id="48710"/>
    <lineage>
        <taxon>Eukaryota</taxon>
        <taxon>Metazoa</taxon>
        <taxon>Ecdysozoa</taxon>
        <taxon>Arthropoda</taxon>
        <taxon>Hexapoda</taxon>
        <taxon>Collembola</taxon>
        <taxon>Entomobryomorpha</taxon>
        <taxon>Entomobryoidea</taxon>
        <taxon>Orchesellidae</taxon>
        <taxon>Orchesellinae</taxon>
        <taxon>Orchesella</taxon>
    </lineage>
</organism>